<proteinExistence type="predicted"/>
<name>A0A8R1EK74_CAEJA</name>
<keyword evidence="2" id="KW-1185">Reference proteome</keyword>
<accession>A0A8R1EK74</accession>
<protein>
    <submittedName>
        <fullName evidence="1">Uncharacterized protein</fullName>
    </submittedName>
</protein>
<organism evidence="1 2">
    <name type="scientific">Caenorhabditis japonica</name>
    <dbReference type="NCBI Taxonomy" id="281687"/>
    <lineage>
        <taxon>Eukaryota</taxon>
        <taxon>Metazoa</taxon>
        <taxon>Ecdysozoa</taxon>
        <taxon>Nematoda</taxon>
        <taxon>Chromadorea</taxon>
        <taxon>Rhabditida</taxon>
        <taxon>Rhabditina</taxon>
        <taxon>Rhabditomorpha</taxon>
        <taxon>Rhabditoidea</taxon>
        <taxon>Rhabditidae</taxon>
        <taxon>Peloderinae</taxon>
        <taxon>Caenorhabditis</taxon>
    </lineage>
</organism>
<dbReference type="EnsemblMetazoa" id="CJA36652.1">
    <property type="protein sequence ID" value="CJA36652.1"/>
    <property type="gene ID" value="WBGene00212499"/>
</dbReference>
<reference evidence="1" key="2">
    <citation type="submission" date="2022-06" db="UniProtKB">
        <authorList>
            <consortium name="EnsemblMetazoa"/>
        </authorList>
    </citation>
    <scope>IDENTIFICATION</scope>
    <source>
        <strain evidence="1">DF5081</strain>
    </source>
</reference>
<evidence type="ECO:0000313" key="1">
    <source>
        <dbReference type="EnsemblMetazoa" id="CJA36652.1"/>
    </source>
</evidence>
<dbReference type="Proteomes" id="UP000005237">
    <property type="component" value="Unassembled WGS sequence"/>
</dbReference>
<dbReference type="AlphaFoldDB" id="A0A8R1EK74"/>
<evidence type="ECO:0000313" key="2">
    <source>
        <dbReference type="Proteomes" id="UP000005237"/>
    </source>
</evidence>
<reference evidence="2" key="1">
    <citation type="submission" date="2010-08" db="EMBL/GenBank/DDBJ databases">
        <authorList>
            <consortium name="Caenorhabditis japonica Sequencing Consortium"/>
            <person name="Wilson R.K."/>
        </authorList>
    </citation>
    <scope>NUCLEOTIDE SEQUENCE [LARGE SCALE GENOMIC DNA]</scope>
    <source>
        <strain evidence="2">DF5081</strain>
    </source>
</reference>
<sequence length="78" mass="9093">MASLAVKRVNLVSRCLKRFPELSLSCQINASFSLNTPKSVETAGTEQHLEKQERCRKIVSIEHEIEILKRHLENRRKY</sequence>